<accession>A0ABN2LVS9</accession>
<name>A0ABN2LVS9_9MICO</name>
<organism evidence="1 2">
    <name type="scientific">Leucobacter iarius</name>
    <dbReference type="NCBI Taxonomy" id="333963"/>
    <lineage>
        <taxon>Bacteria</taxon>
        <taxon>Bacillati</taxon>
        <taxon>Actinomycetota</taxon>
        <taxon>Actinomycetes</taxon>
        <taxon>Micrococcales</taxon>
        <taxon>Microbacteriaceae</taxon>
        <taxon>Leucobacter</taxon>
    </lineage>
</organism>
<reference evidence="1 2" key="1">
    <citation type="journal article" date="2019" name="Int. J. Syst. Evol. Microbiol.">
        <title>The Global Catalogue of Microorganisms (GCM) 10K type strain sequencing project: providing services to taxonomists for standard genome sequencing and annotation.</title>
        <authorList>
            <consortium name="The Broad Institute Genomics Platform"/>
            <consortium name="The Broad Institute Genome Sequencing Center for Infectious Disease"/>
            <person name="Wu L."/>
            <person name="Ma J."/>
        </authorList>
    </citation>
    <scope>NUCLEOTIDE SEQUENCE [LARGE SCALE GENOMIC DNA]</scope>
    <source>
        <strain evidence="1 2">JCM 14736</strain>
    </source>
</reference>
<comment type="caution">
    <text evidence="1">The sequence shown here is derived from an EMBL/GenBank/DDBJ whole genome shotgun (WGS) entry which is preliminary data.</text>
</comment>
<protein>
    <recommendedName>
        <fullName evidence="3">Asp23/Gls24 family envelope stress response protein</fullName>
    </recommendedName>
</protein>
<proteinExistence type="predicted"/>
<dbReference type="EMBL" id="BAAAOB010000006">
    <property type="protein sequence ID" value="GAA1800332.1"/>
    <property type="molecule type" value="Genomic_DNA"/>
</dbReference>
<gene>
    <name evidence="1" type="ORF">GCM10009768_31660</name>
</gene>
<sequence>MNVERQAELLTQIEAIVRAVPEVEDLYRSGSVLTNALQLGAEAIGVRDGAAPLAELSERDGERYVEIAIGVRAGAGVPQTLEHVHEALRGVTAERGIALRLTVVHIADRVD</sequence>
<dbReference type="Proteomes" id="UP001500851">
    <property type="component" value="Unassembled WGS sequence"/>
</dbReference>
<evidence type="ECO:0008006" key="3">
    <source>
        <dbReference type="Google" id="ProtNLM"/>
    </source>
</evidence>
<evidence type="ECO:0000313" key="2">
    <source>
        <dbReference type="Proteomes" id="UP001500851"/>
    </source>
</evidence>
<keyword evidence="2" id="KW-1185">Reference proteome</keyword>
<evidence type="ECO:0000313" key="1">
    <source>
        <dbReference type="EMBL" id="GAA1800332.1"/>
    </source>
</evidence>